<keyword evidence="3" id="KW-1185">Reference proteome</keyword>
<comment type="caution">
    <text evidence="2">The sequence shown here is derived from an EMBL/GenBank/DDBJ whole genome shotgun (WGS) entry which is preliminary data.</text>
</comment>
<dbReference type="EMBL" id="BAOQ01000038">
    <property type="protein sequence ID" value="GAC85668.1"/>
    <property type="molecule type" value="Genomic_DNA"/>
</dbReference>
<sequence>MGSTWVVDDRRLLGPKALLSSALFLAGSLVGLYFALDMWFVPDQCGGDPMGVDDLCLHKRAGRSHSETLLPDLRTDRESWPSDGQLADLWAQRRHNRKEGRIVTPIAVGLLTLAVWVIVLQGRALIRRRADRRP</sequence>
<evidence type="ECO:0000313" key="2">
    <source>
        <dbReference type="EMBL" id="GAC85668.1"/>
    </source>
</evidence>
<evidence type="ECO:0000313" key="3">
    <source>
        <dbReference type="Proteomes" id="UP000035021"/>
    </source>
</evidence>
<proteinExistence type="predicted"/>
<feature type="transmembrane region" description="Helical" evidence="1">
    <location>
        <begin position="17"/>
        <end position="36"/>
    </location>
</feature>
<evidence type="ECO:0000256" key="1">
    <source>
        <dbReference type="SAM" id="Phobius"/>
    </source>
</evidence>
<gene>
    <name evidence="2" type="ORF">GP2_038_00440</name>
</gene>
<keyword evidence="1" id="KW-1133">Transmembrane helix</keyword>
<keyword evidence="1" id="KW-0812">Transmembrane</keyword>
<name>A0ABQ0IQE6_9ACTN</name>
<reference evidence="2 3" key="1">
    <citation type="submission" date="2013-02" db="EMBL/GenBank/DDBJ databases">
        <title>Whole genome shotgun sequence of Gordonia paraffinivorans NBRC 108238.</title>
        <authorList>
            <person name="Isaki-Nakamura S."/>
            <person name="Hosoyama A."/>
            <person name="Tsuchikane K."/>
            <person name="Ando Y."/>
            <person name="Baba S."/>
            <person name="Ohji S."/>
            <person name="Hamada M."/>
            <person name="Tamura T."/>
            <person name="Yamazoe A."/>
            <person name="Yamazaki S."/>
            <person name="Fujita N."/>
        </authorList>
    </citation>
    <scope>NUCLEOTIDE SEQUENCE [LARGE SCALE GENOMIC DNA]</scope>
    <source>
        <strain evidence="2 3">NBRC 108238</strain>
    </source>
</reference>
<dbReference type="RefSeq" id="WP_006901901.1">
    <property type="nucleotide sequence ID" value="NZ_BAOQ01000038.1"/>
</dbReference>
<keyword evidence="1" id="KW-0472">Membrane</keyword>
<protein>
    <recommendedName>
        <fullName evidence="4">Transmembrane protein</fullName>
    </recommendedName>
</protein>
<accession>A0ABQ0IQE6</accession>
<organism evidence="2 3">
    <name type="scientific">Gordonia paraffinivorans NBRC 108238</name>
    <dbReference type="NCBI Taxonomy" id="1223543"/>
    <lineage>
        <taxon>Bacteria</taxon>
        <taxon>Bacillati</taxon>
        <taxon>Actinomycetota</taxon>
        <taxon>Actinomycetes</taxon>
        <taxon>Mycobacteriales</taxon>
        <taxon>Gordoniaceae</taxon>
        <taxon>Gordonia</taxon>
    </lineage>
</organism>
<feature type="transmembrane region" description="Helical" evidence="1">
    <location>
        <begin position="102"/>
        <end position="126"/>
    </location>
</feature>
<evidence type="ECO:0008006" key="4">
    <source>
        <dbReference type="Google" id="ProtNLM"/>
    </source>
</evidence>
<dbReference type="Proteomes" id="UP000035021">
    <property type="component" value="Unassembled WGS sequence"/>
</dbReference>